<feature type="compositionally biased region" description="Polar residues" evidence="5">
    <location>
        <begin position="52"/>
        <end position="72"/>
    </location>
</feature>
<keyword evidence="4" id="KW-0472">Membrane</keyword>
<accession>A0A1Y5HTA8</accession>
<dbReference type="EMBL" id="MABE01000313">
    <property type="protein sequence ID" value="OUS40551.1"/>
    <property type="molecule type" value="Genomic_DNA"/>
</dbReference>
<sequence>MRLPNFKLALAILLSLAAHSLLFLFEKPPEPYLSQHSIIHARLDKQDRELLQQEQTGQIAQQHNEQISQASDPSRAAEDQPLKQEASKAKEKNQDKEIISSQGKSEVKTVAEPTEEIPEMNTPETEVEELIEKTEVVASKAKTQQDSQISSDSRAQVEALEGSEDPTYTSYRRVLTQYLFQRLAANADYQGTVRLKIKLQYGSVATSVKVIQSSGNLEIDSWAKRAALAASPYPKIPKEIGSTFEFSPTLQLGKAQP</sequence>
<dbReference type="Proteomes" id="UP000227088">
    <property type="component" value="Unassembled WGS sequence"/>
</dbReference>
<feature type="region of interest" description="Disordered" evidence="5">
    <location>
        <begin position="141"/>
        <end position="161"/>
    </location>
</feature>
<gene>
    <name evidence="6" type="ORF">A9R00_05450</name>
</gene>
<dbReference type="Gene3D" id="3.30.1150.10">
    <property type="match status" value="1"/>
</dbReference>
<evidence type="ECO:0008006" key="8">
    <source>
        <dbReference type="Google" id="ProtNLM"/>
    </source>
</evidence>
<dbReference type="NCBIfam" id="TIGR01352">
    <property type="entry name" value="tonB_Cterm"/>
    <property type="match status" value="1"/>
</dbReference>
<protein>
    <recommendedName>
        <fullName evidence="8">TonB C-terminal domain-containing protein</fullName>
    </recommendedName>
</protein>
<evidence type="ECO:0000256" key="4">
    <source>
        <dbReference type="ARBA" id="ARBA00023136"/>
    </source>
</evidence>
<feature type="region of interest" description="Disordered" evidence="5">
    <location>
        <begin position="52"/>
        <end position="126"/>
    </location>
</feature>
<evidence type="ECO:0000256" key="1">
    <source>
        <dbReference type="ARBA" id="ARBA00004167"/>
    </source>
</evidence>
<keyword evidence="3" id="KW-1133">Transmembrane helix</keyword>
<reference evidence="7" key="1">
    <citation type="journal article" date="2017" name="Proc. Natl. Acad. Sci. U.S.A.">
        <title>Simulation of Deepwater Horizon oil plume reveals substrate specialization within a complex community of hydrocarbon degraders.</title>
        <authorList>
            <person name="Hu P."/>
            <person name="Dubinsky E.A."/>
            <person name="Probst A.J."/>
            <person name="Wang J."/>
            <person name="Sieber C.M.K."/>
            <person name="Tom L.M."/>
            <person name="Gardinali P."/>
            <person name="Banfield J.F."/>
            <person name="Atlas R.M."/>
            <person name="Andersen G.L."/>
        </authorList>
    </citation>
    <scope>NUCLEOTIDE SEQUENCE [LARGE SCALE GENOMIC DNA]</scope>
</reference>
<comment type="caution">
    <text evidence="6">The sequence shown here is derived from an EMBL/GenBank/DDBJ whole genome shotgun (WGS) entry which is preliminary data.</text>
</comment>
<evidence type="ECO:0000313" key="6">
    <source>
        <dbReference type="EMBL" id="OUS40551.1"/>
    </source>
</evidence>
<name>A0A1Y5HTA8_OLEAN</name>
<proteinExistence type="predicted"/>
<dbReference type="GO" id="GO:0016020">
    <property type="term" value="C:membrane"/>
    <property type="evidence" value="ECO:0007669"/>
    <property type="project" value="UniProtKB-SubCell"/>
</dbReference>
<organism evidence="6 7">
    <name type="scientific">Oleispira antarctica</name>
    <dbReference type="NCBI Taxonomy" id="188908"/>
    <lineage>
        <taxon>Bacteria</taxon>
        <taxon>Pseudomonadati</taxon>
        <taxon>Pseudomonadota</taxon>
        <taxon>Gammaproteobacteria</taxon>
        <taxon>Oceanospirillales</taxon>
        <taxon>Oceanospirillaceae</taxon>
        <taxon>Oleispira</taxon>
    </lineage>
</organism>
<feature type="compositionally biased region" description="Polar residues" evidence="5">
    <location>
        <begin position="141"/>
        <end position="154"/>
    </location>
</feature>
<evidence type="ECO:0000313" key="7">
    <source>
        <dbReference type="Proteomes" id="UP000227088"/>
    </source>
</evidence>
<dbReference type="AlphaFoldDB" id="A0A1Y5HTA8"/>
<evidence type="ECO:0000256" key="2">
    <source>
        <dbReference type="ARBA" id="ARBA00022692"/>
    </source>
</evidence>
<feature type="compositionally biased region" description="Basic and acidic residues" evidence="5">
    <location>
        <begin position="75"/>
        <end position="98"/>
    </location>
</feature>
<comment type="subcellular location">
    <subcellularLocation>
        <location evidence="1">Membrane</location>
        <topology evidence="1">Single-pass membrane protein</topology>
    </subcellularLocation>
</comment>
<evidence type="ECO:0000256" key="5">
    <source>
        <dbReference type="SAM" id="MobiDB-lite"/>
    </source>
</evidence>
<dbReference type="InterPro" id="IPR006260">
    <property type="entry name" value="TonB/TolA_C"/>
</dbReference>
<keyword evidence="2" id="KW-0812">Transmembrane</keyword>
<evidence type="ECO:0000256" key="3">
    <source>
        <dbReference type="ARBA" id="ARBA00022989"/>
    </source>
</evidence>
<dbReference type="SUPFAM" id="SSF74653">
    <property type="entry name" value="TolA/TonB C-terminal domain"/>
    <property type="match status" value="1"/>
</dbReference>